<comment type="similarity">
    <text evidence="2">Belongs to the eukaryotic/archaeal PrmC-related family.</text>
</comment>
<dbReference type="GO" id="GO:0035657">
    <property type="term" value="C:eRF1 methyltransferase complex"/>
    <property type="evidence" value="ECO:0007669"/>
    <property type="project" value="TreeGrafter"/>
</dbReference>
<evidence type="ECO:0000256" key="3">
    <source>
        <dbReference type="ARBA" id="ARBA00022603"/>
    </source>
</evidence>
<keyword evidence="9" id="KW-1185">Reference proteome</keyword>
<evidence type="ECO:0000313" key="8">
    <source>
        <dbReference type="EMBL" id="KAL1510423.1"/>
    </source>
</evidence>
<dbReference type="NCBIfam" id="TIGR00537">
    <property type="entry name" value="hemK_rel_arch"/>
    <property type="match status" value="1"/>
</dbReference>
<dbReference type="GO" id="GO:0032259">
    <property type="term" value="P:methylation"/>
    <property type="evidence" value="ECO:0007669"/>
    <property type="project" value="UniProtKB-KW"/>
</dbReference>
<protein>
    <recommendedName>
        <fullName evidence="7">Methyltransferase small domain-containing protein</fullName>
    </recommendedName>
</protein>
<accession>A0AB34IYN0</accession>
<dbReference type="GO" id="GO:0005634">
    <property type="term" value="C:nucleus"/>
    <property type="evidence" value="ECO:0007669"/>
    <property type="project" value="UniProtKB-SubCell"/>
</dbReference>
<dbReference type="Pfam" id="PF05175">
    <property type="entry name" value="MTS"/>
    <property type="match status" value="1"/>
</dbReference>
<comment type="subcellular location">
    <subcellularLocation>
        <location evidence="1">Nucleus</location>
    </subcellularLocation>
</comment>
<gene>
    <name evidence="8" type="ORF">AB1Y20_006731</name>
</gene>
<dbReference type="InterPro" id="IPR002052">
    <property type="entry name" value="DNA_methylase_N6_adenine_CS"/>
</dbReference>
<reference evidence="8 9" key="1">
    <citation type="journal article" date="2024" name="Science">
        <title>Giant polyketide synthase enzymes in the biosynthesis of giant marine polyether toxins.</title>
        <authorList>
            <person name="Fallon T.R."/>
            <person name="Shende V.V."/>
            <person name="Wierzbicki I.H."/>
            <person name="Pendleton A.L."/>
            <person name="Watervoot N.F."/>
            <person name="Auber R.P."/>
            <person name="Gonzalez D.J."/>
            <person name="Wisecaver J.H."/>
            <person name="Moore B.S."/>
        </authorList>
    </citation>
    <scope>NUCLEOTIDE SEQUENCE [LARGE SCALE GENOMIC DNA]</scope>
    <source>
        <strain evidence="8 9">12B1</strain>
    </source>
</reference>
<dbReference type="AlphaFoldDB" id="A0AB34IYN0"/>
<dbReference type="PROSITE" id="PS00092">
    <property type="entry name" value="N6_MTASE"/>
    <property type="match status" value="1"/>
</dbReference>
<keyword evidence="5" id="KW-0949">S-adenosyl-L-methionine</keyword>
<evidence type="ECO:0000256" key="2">
    <source>
        <dbReference type="ARBA" id="ARBA00006149"/>
    </source>
</evidence>
<dbReference type="Proteomes" id="UP001515480">
    <property type="component" value="Unassembled WGS sequence"/>
</dbReference>
<dbReference type="GO" id="GO:0008757">
    <property type="term" value="F:S-adenosylmethionine-dependent methyltransferase activity"/>
    <property type="evidence" value="ECO:0007669"/>
    <property type="project" value="TreeGrafter"/>
</dbReference>
<keyword evidence="4" id="KW-0808">Transferase</keyword>
<dbReference type="InterPro" id="IPR029063">
    <property type="entry name" value="SAM-dependent_MTases_sf"/>
</dbReference>
<dbReference type="PANTHER" id="PTHR45875:SF1">
    <property type="entry name" value="METHYLTRANSFERASE N6AMT1"/>
    <property type="match status" value="1"/>
</dbReference>
<dbReference type="SUPFAM" id="SSF53335">
    <property type="entry name" value="S-adenosyl-L-methionine-dependent methyltransferases"/>
    <property type="match status" value="1"/>
</dbReference>
<dbReference type="InterPro" id="IPR052190">
    <property type="entry name" value="Euk-Arch_PrmC-MTase"/>
</dbReference>
<dbReference type="Gene3D" id="3.40.50.150">
    <property type="entry name" value="Vaccinia Virus protein VP39"/>
    <property type="match status" value="1"/>
</dbReference>
<dbReference type="InterPro" id="IPR007848">
    <property type="entry name" value="Small_mtfrase_dom"/>
</dbReference>
<evidence type="ECO:0000259" key="7">
    <source>
        <dbReference type="Pfam" id="PF05175"/>
    </source>
</evidence>
<name>A0AB34IYN0_PRYPA</name>
<dbReference type="EMBL" id="JBGBPQ010000015">
    <property type="protein sequence ID" value="KAL1510423.1"/>
    <property type="molecule type" value="Genomic_DNA"/>
</dbReference>
<dbReference type="PANTHER" id="PTHR45875">
    <property type="entry name" value="METHYLTRANSFERASE N6AMT1"/>
    <property type="match status" value="1"/>
</dbReference>
<organism evidence="8 9">
    <name type="scientific">Prymnesium parvum</name>
    <name type="common">Toxic golden alga</name>
    <dbReference type="NCBI Taxonomy" id="97485"/>
    <lineage>
        <taxon>Eukaryota</taxon>
        <taxon>Haptista</taxon>
        <taxon>Haptophyta</taxon>
        <taxon>Prymnesiophyceae</taxon>
        <taxon>Prymnesiales</taxon>
        <taxon>Prymnesiaceae</taxon>
        <taxon>Prymnesium</taxon>
    </lineage>
</organism>
<keyword evidence="3" id="KW-0489">Methyltransferase</keyword>
<sequence length="227" mass="24069">MTPQHARLAAAPLPRLDHLPAAAFTRVYEPSDDTYLLADVLSAEAAELRRRRPALCVEIGAGSGALITHLGALLPPHSAALLATDVSAAAAEAARATGRANAQPVEVALADLLSALRPGQVDVLIFNPPYVPTSAAELREAEEARDLSAAWAGGPRGREVIDRLLPSLGAALSPTGLFYLLGVAENEPTEIAEQLKALHGFEGQLMAQRRAQNERLWVWRFSRGPGA</sequence>
<evidence type="ECO:0000256" key="5">
    <source>
        <dbReference type="ARBA" id="ARBA00022691"/>
    </source>
</evidence>
<dbReference type="GO" id="GO:0003676">
    <property type="term" value="F:nucleic acid binding"/>
    <property type="evidence" value="ECO:0007669"/>
    <property type="project" value="InterPro"/>
</dbReference>
<proteinExistence type="inferred from homology"/>
<evidence type="ECO:0000313" key="9">
    <source>
        <dbReference type="Proteomes" id="UP001515480"/>
    </source>
</evidence>
<evidence type="ECO:0000256" key="1">
    <source>
        <dbReference type="ARBA" id="ARBA00004123"/>
    </source>
</evidence>
<dbReference type="FunFam" id="3.40.50.150:FF:000077">
    <property type="entry name" value="HemK methyltransferase family member 2"/>
    <property type="match status" value="1"/>
</dbReference>
<evidence type="ECO:0000256" key="6">
    <source>
        <dbReference type="ARBA" id="ARBA00023242"/>
    </source>
</evidence>
<evidence type="ECO:0000256" key="4">
    <source>
        <dbReference type="ARBA" id="ARBA00022679"/>
    </source>
</evidence>
<feature type="domain" description="Methyltransferase small" evidence="7">
    <location>
        <begin position="55"/>
        <end position="136"/>
    </location>
</feature>
<comment type="caution">
    <text evidence="8">The sequence shown here is derived from an EMBL/GenBank/DDBJ whole genome shotgun (WGS) entry which is preliminary data.</text>
</comment>
<keyword evidence="6" id="KW-0539">Nucleus</keyword>
<dbReference type="InterPro" id="IPR004557">
    <property type="entry name" value="PrmC-related"/>
</dbReference>
<dbReference type="GO" id="GO:0008276">
    <property type="term" value="F:protein methyltransferase activity"/>
    <property type="evidence" value="ECO:0007669"/>
    <property type="project" value="TreeGrafter"/>
</dbReference>